<comment type="cofactor">
    <cofactor evidence="1">
        <name>Mn(2+)</name>
        <dbReference type="ChEBI" id="CHEBI:29035"/>
    </cofactor>
</comment>
<evidence type="ECO:0000256" key="4">
    <source>
        <dbReference type="ARBA" id="ARBA00022723"/>
    </source>
</evidence>
<dbReference type="SUPFAM" id="SSF55031">
    <property type="entry name" value="Bacterial exopeptidase dimerisation domain"/>
    <property type="match status" value="1"/>
</dbReference>
<feature type="binding site" evidence="7">
    <location>
        <position position="204"/>
    </location>
    <ligand>
        <name>Zn(2+)</name>
        <dbReference type="ChEBI" id="CHEBI:29105"/>
        <label>1</label>
    </ligand>
</feature>
<accession>A0A916S3C5</accession>
<dbReference type="Gene3D" id="3.30.70.360">
    <property type="match status" value="1"/>
</dbReference>
<evidence type="ECO:0000256" key="1">
    <source>
        <dbReference type="ARBA" id="ARBA00001936"/>
    </source>
</evidence>
<dbReference type="GO" id="GO:0016813">
    <property type="term" value="F:hydrolase activity, acting on carbon-nitrogen (but not peptide) bonds, in linear amidines"/>
    <property type="evidence" value="ECO:0007669"/>
    <property type="project" value="InterPro"/>
</dbReference>
<feature type="binding site" evidence="7">
    <location>
        <position position="136"/>
    </location>
    <ligand>
        <name>Zn(2+)</name>
        <dbReference type="ChEBI" id="CHEBI:29105"/>
        <label>2</label>
    </ligand>
</feature>
<evidence type="ECO:0000313" key="9">
    <source>
        <dbReference type="Proteomes" id="UP000636264"/>
    </source>
</evidence>
<evidence type="ECO:0000256" key="6">
    <source>
        <dbReference type="ARBA" id="ARBA00023211"/>
    </source>
</evidence>
<dbReference type="InterPro" id="IPR002933">
    <property type="entry name" value="Peptidase_M20"/>
</dbReference>
<sequence>MEPMTHEAIIKEISALADKAAALFEEIGAGSYDGVGTTRAAFGPKETMAGEVLERFARSEGLDVSVDHVGNFHYDLTIDADAKTVVMASHLDSVPVGGNFDGLAGVVAGVLVQAACKRAGIRPATNLKTLGFRCEESPWFGTAYIGSKLALGLLDQGELDGLKRFDTGKSLGTHLHELGAVSNADEIRERRLRVEDLSAYLELHIEQGPLLDDMQLPVGVASAIRGNIRHPFASCKGRYGHAAASPRHLRSDAMTAVARLITAADAFWAELLEEGGNDDLIINFGIVTTDPEQHAMTKVPGDVRFSFNIGGTRNEVMESLYKRIRAEAEAIEREFRVGFDFGTRVGTEGIQLDSKLAEIARNAASQIGVKTHVFPTVGHDAAMFAKLGLPTGMLLVRNQNGSHNPDEAMEISDFITATKVLALWALSSTRQ</sequence>
<dbReference type="NCBIfam" id="TIGR01879">
    <property type="entry name" value="hydantase"/>
    <property type="match status" value="1"/>
</dbReference>
<dbReference type="InterPro" id="IPR010158">
    <property type="entry name" value="Amidase_Cbmase"/>
</dbReference>
<dbReference type="Gene3D" id="3.40.630.10">
    <property type="entry name" value="Zn peptidases"/>
    <property type="match status" value="1"/>
</dbReference>
<keyword evidence="9" id="KW-1185">Reference proteome</keyword>
<comment type="cofactor">
    <cofactor evidence="7">
        <name>Zn(2+)</name>
        <dbReference type="ChEBI" id="CHEBI:29105"/>
    </cofactor>
    <text evidence="7">Binds 2 Zn(2+) ions per subunit.</text>
</comment>
<keyword evidence="7" id="KW-0862">Zinc</keyword>
<keyword evidence="5 8" id="KW-0378">Hydrolase</keyword>
<keyword evidence="4 7" id="KW-0479">Metal-binding</keyword>
<evidence type="ECO:0000256" key="5">
    <source>
        <dbReference type="ARBA" id="ARBA00022801"/>
    </source>
</evidence>
<name>A0A916S3C5_9HYPH</name>
<feature type="binding site" evidence="7">
    <location>
        <position position="101"/>
    </location>
    <ligand>
        <name>Zn(2+)</name>
        <dbReference type="ChEBI" id="CHEBI:29105"/>
        <label>2</label>
    </ligand>
</feature>
<reference evidence="8" key="2">
    <citation type="submission" date="2020-09" db="EMBL/GenBank/DDBJ databases">
        <authorList>
            <person name="Sun Q."/>
            <person name="Zhou Y."/>
        </authorList>
    </citation>
    <scope>NUCLEOTIDE SEQUENCE</scope>
    <source>
        <strain evidence="8">CGMCC 1.15320</strain>
    </source>
</reference>
<protein>
    <submittedName>
        <fullName evidence="8">Zn-dependent hydrolase</fullName>
    </submittedName>
</protein>
<dbReference type="SUPFAM" id="SSF53187">
    <property type="entry name" value="Zn-dependent exopeptidases"/>
    <property type="match status" value="1"/>
</dbReference>
<dbReference type="GO" id="GO:0046872">
    <property type="term" value="F:metal ion binding"/>
    <property type="evidence" value="ECO:0007669"/>
    <property type="project" value="UniProtKB-KW"/>
</dbReference>
<evidence type="ECO:0000256" key="3">
    <source>
        <dbReference type="ARBA" id="ARBA00011738"/>
    </source>
</evidence>
<keyword evidence="6" id="KW-0464">Manganese</keyword>
<comment type="similarity">
    <text evidence="2">Belongs to the peptidase M20 family.</text>
</comment>
<dbReference type="Pfam" id="PF01546">
    <property type="entry name" value="Peptidase_M20"/>
    <property type="match status" value="1"/>
</dbReference>
<dbReference type="EMBL" id="BMIF01000015">
    <property type="protein sequence ID" value="GGA79148.1"/>
    <property type="molecule type" value="Genomic_DNA"/>
</dbReference>
<dbReference type="PIRSF" id="PIRSF001235">
    <property type="entry name" value="Amidase_carbamoylase"/>
    <property type="match status" value="1"/>
</dbReference>
<organism evidence="8 9">
    <name type="scientific">Nitratireductor aestuarii</name>
    <dbReference type="NCBI Taxonomy" id="1735103"/>
    <lineage>
        <taxon>Bacteria</taxon>
        <taxon>Pseudomonadati</taxon>
        <taxon>Pseudomonadota</taxon>
        <taxon>Alphaproteobacteria</taxon>
        <taxon>Hyphomicrobiales</taxon>
        <taxon>Phyllobacteriaceae</taxon>
        <taxon>Nitratireductor</taxon>
    </lineage>
</organism>
<dbReference type="Proteomes" id="UP000636264">
    <property type="component" value="Unassembled WGS sequence"/>
</dbReference>
<dbReference type="PANTHER" id="PTHR32494">
    <property type="entry name" value="ALLANTOATE DEIMINASE-RELATED"/>
    <property type="match status" value="1"/>
</dbReference>
<dbReference type="InterPro" id="IPR036264">
    <property type="entry name" value="Bact_exopeptidase_dim_dom"/>
</dbReference>
<dbReference type="PANTHER" id="PTHR32494:SF19">
    <property type="entry name" value="ALLANTOATE DEIMINASE-RELATED"/>
    <property type="match status" value="1"/>
</dbReference>
<reference evidence="8" key="1">
    <citation type="journal article" date="2014" name="Int. J. Syst. Evol. Microbiol.">
        <title>Complete genome sequence of Corynebacterium casei LMG S-19264T (=DSM 44701T), isolated from a smear-ripened cheese.</title>
        <authorList>
            <consortium name="US DOE Joint Genome Institute (JGI-PGF)"/>
            <person name="Walter F."/>
            <person name="Albersmeier A."/>
            <person name="Kalinowski J."/>
            <person name="Ruckert C."/>
        </authorList>
    </citation>
    <scope>NUCLEOTIDE SEQUENCE</scope>
    <source>
        <strain evidence="8">CGMCC 1.15320</strain>
    </source>
</reference>
<evidence type="ECO:0000256" key="2">
    <source>
        <dbReference type="ARBA" id="ARBA00006153"/>
    </source>
</evidence>
<comment type="caution">
    <text evidence="8">The sequence shown here is derived from an EMBL/GenBank/DDBJ whole genome shotgun (WGS) entry which is preliminary data.</text>
</comment>
<comment type="subunit">
    <text evidence="3">Homodimer.</text>
</comment>
<gene>
    <name evidence="8" type="ORF">GCM10011385_36660</name>
</gene>
<feature type="binding site" evidence="7">
    <location>
        <position position="90"/>
    </location>
    <ligand>
        <name>Zn(2+)</name>
        <dbReference type="ChEBI" id="CHEBI:29105"/>
        <label>1</label>
    </ligand>
</feature>
<evidence type="ECO:0000256" key="7">
    <source>
        <dbReference type="PIRSR" id="PIRSR001235-1"/>
    </source>
</evidence>
<feature type="binding site" evidence="7">
    <location>
        <position position="403"/>
    </location>
    <ligand>
        <name>Zn(2+)</name>
        <dbReference type="ChEBI" id="CHEBI:29105"/>
        <label>2</label>
    </ligand>
</feature>
<feature type="binding site" evidence="7">
    <location>
        <position position="101"/>
    </location>
    <ligand>
        <name>Zn(2+)</name>
        <dbReference type="ChEBI" id="CHEBI:29105"/>
        <label>1</label>
    </ligand>
</feature>
<evidence type="ECO:0000313" key="8">
    <source>
        <dbReference type="EMBL" id="GGA79148.1"/>
    </source>
</evidence>
<proteinExistence type="inferred from homology"/>
<dbReference type="AlphaFoldDB" id="A0A916S3C5"/>